<evidence type="ECO:0000313" key="14">
    <source>
        <dbReference type="EMBL" id="MPY56659.1"/>
    </source>
</evidence>
<dbReference type="EMBL" id="VJZC01000021">
    <property type="protein sequence ID" value="MPY56659.1"/>
    <property type="molecule type" value="Genomic_DNA"/>
</dbReference>
<dbReference type="FunFam" id="1.20.58.340:FF:000004">
    <property type="entry name" value="Magnesium transport protein CorA"/>
    <property type="match status" value="1"/>
</dbReference>
<dbReference type="GO" id="GO:0015095">
    <property type="term" value="F:magnesium ion transmembrane transporter activity"/>
    <property type="evidence" value="ECO:0007669"/>
    <property type="project" value="TreeGrafter"/>
</dbReference>
<evidence type="ECO:0000256" key="2">
    <source>
        <dbReference type="ARBA" id="ARBA00009765"/>
    </source>
</evidence>
<reference evidence="14 15" key="1">
    <citation type="submission" date="2019-07" db="EMBL/GenBank/DDBJ databases">
        <title>New species of Amycolatopsis and Streptomyces.</title>
        <authorList>
            <person name="Duangmal K."/>
            <person name="Teo W.F.A."/>
            <person name="Lipun K."/>
        </authorList>
    </citation>
    <scope>NUCLEOTIDE SEQUENCE [LARGE SCALE GENOMIC DNA]</scope>
    <source>
        <strain evidence="14 15">NBRC 106415</strain>
    </source>
</reference>
<proteinExistence type="inferred from homology"/>
<dbReference type="GO" id="GO:0015087">
    <property type="term" value="F:cobalt ion transmembrane transporter activity"/>
    <property type="evidence" value="ECO:0007669"/>
    <property type="project" value="TreeGrafter"/>
</dbReference>
<dbReference type="GO" id="GO:0000287">
    <property type="term" value="F:magnesium ion binding"/>
    <property type="evidence" value="ECO:0007669"/>
    <property type="project" value="TreeGrafter"/>
</dbReference>
<protein>
    <submittedName>
        <fullName evidence="14">Magnesium and cobalt transport protein CorA</fullName>
    </submittedName>
</protein>
<evidence type="ECO:0000256" key="7">
    <source>
        <dbReference type="ARBA" id="ARBA00022989"/>
    </source>
</evidence>
<feature type="region of interest" description="Disordered" evidence="12">
    <location>
        <begin position="1"/>
        <end position="45"/>
    </location>
</feature>
<dbReference type="PANTHER" id="PTHR46494">
    <property type="entry name" value="CORA FAMILY METAL ION TRANSPORTER (EUROFUNG)"/>
    <property type="match status" value="1"/>
</dbReference>
<dbReference type="SUPFAM" id="SSF143865">
    <property type="entry name" value="CorA soluble domain-like"/>
    <property type="match status" value="1"/>
</dbReference>
<comment type="function">
    <text evidence="11">Mediates influx of magnesium ions. Alternates between open and closed states. Activated by low cytoplasmic Mg(2+) levels. Inactive when cytoplasmic Mg(2+) levels are high.</text>
</comment>
<evidence type="ECO:0000256" key="10">
    <source>
        <dbReference type="ARBA" id="ARBA00034269"/>
    </source>
</evidence>
<sequence length="384" mass="42616">MTSKDPKGTRGARRSVWRRALTSPPTPSEPPAPTAADPAPEPVEPPSVVQAALYQDGVRVSSPATLADTFHELRDTRGGMAWIGLAGPTEDELLSLAVEFDLHPLAVEDAMEAHQRPKLERYGETLFVVLRAARYLDAPEEVDFGELHVFVGPDFVITVRHGAAPDLSAVRHRMEETPDLLKRGPEAVLYAILDAVVDGYAPVVAGVQNDIDEIETEVFSGDPEVSRRIYELSREMVEFQRATRPLVGMLHGLMAGFAKYGTDEELQRYLRDVADHVTQTSERVDGFRQALSDILAVNATLVTQQQNAEMRALAEAGFEQNEEIKKISSWAAILFAPTLVGTVYGMNFTHMPELHWVFGYPFSITLMAVVCTSLYVIFKRRDWL</sequence>
<dbReference type="Gene3D" id="1.20.58.340">
    <property type="entry name" value="Magnesium transport protein CorA, transmembrane region"/>
    <property type="match status" value="2"/>
</dbReference>
<dbReference type="InterPro" id="IPR045861">
    <property type="entry name" value="CorA_cytoplasmic_dom"/>
</dbReference>
<keyword evidence="15" id="KW-1185">Reference proteome</keyword>
<evidence type="ECO:0000256" key="1">
    <source>
        <dbReference type="ARBA" id="ARBA00004651"/>
    </source>
</evidence>
<comment type="similarity">
    <text evidence="2">Belongs to the CorA metal ion transporter (MIT) (TC 1.A.35) family.</text>
</comment>
<keyword evidence="7 13" id="KW-1133">Transmembrane helix</keyword>
<evidence type="ECO:0000256" key="12">
    <source>
        <dbReference type="SAM" id="MobiDB-lite"/>
    </source>
</evidence>
<dbReference type="InterPro" id="IPR045863">
    <property type="entry name" value="CorA_TM1_TM2"/>
</dbReference>
<keyword evidence="8" id="KW-0406">Ion transport</keyword>
<dbReference type="Pfam" id="PF01544">
    <property type="entry name" value="CorA"/>
    <property type="match status" value="1"/>
</dbReference>
<dbReference type="PANTHER" id="PTHR46494:SF1">
    <property type="entry name" value="CORA FAMILY METAL ION TRANSPORTER (EUROFUNG)"/>
    <property type="match status" value="1"/>
</dbReference>
<dbReference type="InterPro" id="IPR002523">
    <property type="entry name" value="MgTranspt_CorA/ZnTranspt_ZntB"/>
</dbReference>
<keyword evidence="9 13" id="KW-0472">Membrane</keyword>
<dbReference type="Proteomes" id="UP000400924">
    <property type="component" value="Unassembled WGS sequence"/>
</dbReference>
<gene>
    <name evidence="14" type="ORF">FNH08_05555</name>
</gene>
<dbReference type="CDD" id="cd12830">
    <property type="entry name" value="MtCorA-like"/>
    <property type="match status" value="1"/>
</dbReference>
<keyword evidence="5 13" id="KW-0812">Transmembrane</keyword>
<dbReference type="RefSeq" id="WP_407704337.1">
    <property type="nucleotide sequence ID" value="NZ_VJZC01000021.1"/>
</dbReference>
<keyword evidence="3" id="KW-0813">Transport</keyword>
<dbReference type="SUPFAM" id="SSF144083">
    <property type="entry name" value="Magnesium transport protein CorA, transmembrane region"/>
    <property type="match status" value="1"/>
</dbReference>
<evidence type="ECO:0000256" key="8">
    <source>
        <dbReference type="ARBA" id="ARBA00023065"/>
    </source>
</evidence>
<dbReference type="AlphaFoldDB" id="A0A5N8XB25"/>
<evidence type="ECO:0000256" key="6">
    <source>
        <dbReference type="ARBA" id="ARBA00022842"/>
    </source>
</evidence>
<feature type="transmembrane region" description="Helical" evidence="13">
    <location>
        <begin position="358"/>
        <end position="378"/>
    </location>
</feature>
<organism evidence="14 15">
    <name type="scientific">Streptomyces spongiae</name>
    <dbReference type="NCBI Taxonomy" id="565072"/>
    <lineage>
        <taxon>Bacteria</taxon>
        <taxon>Bacillati</taxon>
        <taxon>Actinomycetota</taxon>
        <taxon>Actinomycetes</taxon>
        <taxon>Kitasatosporales</taxon>
        <taxon>Streptomycetaceae</taxon>
        <taxon>Streptomyces</taxon>
    </lineage>
</organism>
<evidence type="ECO:0000313" key="15">
    <source>
        <dbReference type="Proteomes" id="UP000400924"/>
    </source>
</evidence>
<keyword evidence="4" id="KW-1003">Cell membrane</keyword>
<comment type="caution">
    <text evidence="14">The sequence shown here is derived from an EMBL/GenBank/DDBJ whole genome shotgun (WGS) entry which is preliminary data.</text>
</comment>
<feature type="compositionally biased region" description="Pro residues" evidence="12">
    <location>
        <begin position="24"/>
        <end position="45"/>
    </location>
</feature>
<evidence type="ECO:0000256" key="3">
    <source>
        <dbReference type="ARBA" id="ARBA00022448"/>
    </source>
</evidence>
<evidence type="ECO:0000256" key="11">
    <source>
        <dbReference type="ARBA" id="ARBA00045497"/>
    </source>
</evidence>
<dbReference type="Gene3D" id="3.30.460.20">
    <property type="entry name" value="CorA soluble domain-like"/>
    <property type="match status" value="1"/>
</dbReference>
<name>A0A5N8XB25_9ACTN</name>
<keyword evidence="6" id="KW-0460">Magnesium</keyword>
<evidence type="ECO:0000256" key="13">
    <source>
        <dbReference type="SAM" id="Phobius"/>
    </source>
</evidence>
<dbReference type="GO" id="GO:0050897">
    <property type="term" value="F:cobalt ion binding"/>
    <property type="evidence" value="ECO:0007669"/>
    <property type="project" value="TreeGrafter"/>
</dbReference>
<comment type="catalytic activity">
    <reaction evidence="10">
        <text>Mg(2+)(in) = Mg(2+)(out)</text>
        <dbReference type="Rhea" id="RHEA:29827"/>
        <dbReference type="ChEBI" id="CHEBI:18420"/>
    </reaction>
</comment>
<accession>A0A5N8XB25</accession>
<comment type="subcellular location">
    <subcellularLocation>
        <location evidence="1">Cell membrane</location>
        <topology evidence="1">Multi-pass membrane protein</topology>
    </subcellularLocation>
</comment>
<evidence type="ECO:0000256" key="5">
    <source>
        <dbReference type="ARBA" id="ARBA00022692"/>
    </source>
</evidence>
<evidence type="ECO:0000256" key="9">
    <source>
        <dbReference type="ARBA" id="ARBA00023136"/>
    </source>
</evidence>
<dbReference type="GO" id="GO:0005886">
    <property type="term" value="C:plasma membrane"/>
    <property type="evidence" value="ECO:0007669"/>
    <property type="project" value="UniProtKB-SubCell"/>
</dbReference>
<evidence type="ECO:0000256" key="4">
    <source>
        <dbReference type="ARBA" id="ARBA00022475"/>
    </source>
</evidence>
<feature type="transmembrane region" description="Helical" evidence="13">
    <location>
        <begin position="327"/>
        <end position="346"/>
    </location>
</feature>